<reference evidence="2 4" key="2">
    <citation type="journal article" date="2020" name="Int. J. Syst. Evol. Microbiol.">
        <title>Sulfuracidifex tepidarius gen. nov., sp. nov. and transfer of Sulfolobus metallicus Huber and Stetter 1992 to the genus Sulfuracidifex as Sulfuracidifex metallicus comb. nov.</title>
        <authorList>
            <person name="Itoh T."/>
            <person name="Miura T."/>
            <person name="Sakai H.D."/>
            <person name="Kato S."/>
            <person name="Ohkuma M."/>
            <person name="Takashina T."/>
        </authorList>
    </citation>
    <scope>NUCLEOTIDE SEQUENCE [LARGE SCALE GENOMIC DNA]</scope>
    <source>
        <strain evidence="2 4">IC-006</strain>
        <strain evidence="3">IC-007</strain>
    </source>
</reference>
<organism evidence="2 4">
    <name type="scientific">Sulfuracidifex tepidarius</name>
    <dbReference type="NCBI Taxonomy" id="1294262"/>
    <lineage>
        <taxon>Archaea</taxon>
        <taxon>Thermoproteota</taxon>
        <taxon>Thermoprotei</taxon>
        <taxon>Sulfolobales</taxon>
        <taxon>Sulfolobaceae</taxon>
        <taxon>Sulfuracidifex</taxon>
    </lineage>
</organism>
<evidence type="ECO:0000313" key="5">
    <source>
        <dbReference type="Proteomes" id="UP000325030"/>
    </source>
</evidence>
<feature type="transmembrane region" description="Helical" evidence="1">
    <location>
        <begin position="132"/>
        <end position="151"/>
    </location>
</feature>
<evidence type="ECO:0000256" key="1">
    <source>
        <dbReference type="SAM" id="Phobius"/>
    </source>
</evidence>
<evidence type="ECO:0000313" key="4">
    <source>
        <dbReference type="Proteomes" id="UP000322983"/>
    </source>
</evidence>
<accession>A0A510DUS9</accession>
<proteinExistence type="predicted"/>
<feature type="transmembrane region" description="Helical" evidence="1">
    <location>
        <begin position="6"/>
        <end position="26"/>
    </location>
</feature>
<dbReference type="OrthoDB" id="34561at2157"/>
<keyword evidence="1" id="KW-0812">Transmembrane</keyword>
<dbReference type="Proteomes" id="UP000322983">
    <property type="component" value="Chromosome"/>
</dbReference>
<name>A0A510DUS9_9CREN</name>
<dbReference type="Proteomes" id="UP000325030">
    <property type="component" value="Chromosome"/>
</dbReference>
<keyword evidence="4" id="KW-1185">Reference proteome</keyword>
<evidence type="ECO:0000313" key="2">
    <source>
        <dbReference type="EMBL" id="BBG23971.1"/>
    </source>
</evidence>
<keyword evidence="1" id="KW-0472">Membrane</keyword>
<gene>
    <name evidence="2" type="ORF">IC006_1271</name>
    <name evidence="3" type="ORF">IC007_1246</name>
</gene>
<feature type="transmembrane region" description="Helical" evidence="1">
    <location>
        <begin position="94"/>
        <end position="112"/>
    </location>
</feature>
<accession>A0A510E2J4</accession>
<dbReference type="KEGG" id="step:IC006_1271"/>
<reference evidence="5" key="1">
    <citation type="submission" date="2018-09" db="EMBL/GenBank/DDBJ databases">
        <title>Complete Genome Sequencing of Sulfolobus sp. JCM 16834.</title>
        <authorList>
            <person name="Kato S."/>
            <person name="Itoh T."/>
            <person name="Ohkuma M."/>
        </authorList>
    </citation>
    <scope>NUCLEOTIDE SEQUENCE [LARGE SCALE GENOMIC DNA]</scope>
    <source>
        <strain evidence="5">IC-007</strain>
    </source>
</reference>
<sequence>MKASFPYVISLALLIYISSLFQPLIAFASTLIWNRKRVSVIEVIIAVLSSVILFYLGKVYLVSFTLRVITLVNLYLISSQLIDIKSLISLTKGKAVPVIVAMAYYPYFYEVVKDIVNYAKARRVKIYRIDKILLPIIVFIVKTAEDLYLTMTLKLNGKYKGKFEIRPRRNDIILLVYGVGTICLSLSLHF</sequence>
<dbReference type="EMBL" id="AP018929">
    <property type="protein sequence ID" value="BBG23971.1"/>
    <property type="molecule type" value="Genomic_DNA"/>
</dbReference>
<dbReference type="AlphaFoldDB" id="A0A510DUS9"/>
<dbReference type="EMBL" id="AP018930">
    <property type="protein sequence ID" value="BBG26726.1"/>
    <property type="molecule type" value="Genomic_DNA"/>
</dbReference>
<protein>
    <recommendedName>
        <fullName evidence="6">Energy-coupling factor transporter transmembrane protein EcfT</fullName>
    </recommendedName>
</protein>
<evidence type="ECO:0008006" key="6">
    <source>
        <dbReference type="Google" id="ProtNLM"/>
    </source>
</evidence>
<dbReference type="RefSeq" id="WP_149528477.1">
    <property type="nucleotide sequence ID" value="NZ_AP018929.1"/>
</dbReference>
<dbReference type="STRING" id="1294262.GCA_001316085_01234"/>
<feature type="transmembrane region" description="Helical" evidence="1">
    <location>
        <begin position="38"/>
        <end position="56"/>
    </location>
</feature>
<dbReference type="GeneID" id="41717589"/>
<keyword evidence="1" id="KW-1133">Transmembrane helix</keyword>
<feature type="transmembrane region" description="Helical" evidence="1">
    <location>
        <begin position="172"/>
        <end position="189"/>
    </location>
</feature>
<evidence type="ECO:0000313" key="3">
    <source>
        <dbReference type="EMBL" id="BBG26726.1"/>
    </source>
</evidence>